<protein>
    <submittedName>
        <fullName evidence="4">Uncharacterized protein</fullName>
    </submittedName>
</protein>
<dbReference type="SUPFAM" id="SSF110942">
    <property type="entry name" value="HSP90 C-terminal domain"/>
    <property type="match status" value="1"/>
</dbReference>
<dbReference type="Gene3D" id="1.20.120.790">
    <property type="entry name" value="Heat shock protein 90, C-terminal domain"/>
    <property type="match status" value="1"/>
</dbReference>
<organism evidence="4 5">
    <name type="scientific">Paragonimus westermani</name>
    <dbReference type="NCBI Taxonomy" id="34504"/>
    <lineage>
        <taxon>Eukaryota</taxon>
        <taxon>Metazoa</taxon>
        <taxon>Spiralia</taxon>
        <taxon>Lophotrochozoa</taxon>
        <taxon>Platyhelminthes</taxon>
        <taxon>Trematoda</taxon>
        <taxon>Digenea</taxon>
        <taxon>Plagiorchiida</taxon>
        <taxon>Troglotremata</taxon>
        <taxon>Troglotrematidae</taxon>
        <taxon>Paragonimus</taxon>
    </lineage>
</organism>
<comment type="caution">
    <text evidence="4">The sequence shown here is derived from an EMBL/GenBank/DDBJ whole genome shotgun (WGS) entry which is preliminary data.</text>
</comment>
<dbReference type="EMBL" id="JTDF01015475">
    <property type="protein sequence ID" value="KAF8562963.1"/>
    <property type="molecule type" value="Genomic_DNA"/>
</dbReference>
<keyword evidence="5" id="KW-1185">Reference proteome</keyword>
<feature type="region of interest" description="Disordered" evidence="3">
    <location>
        <begin position="55"/>
        <end position="81"/>
    </location>
</feature>
<proteinExistence type="inferred from homology"/>
<dbReference type="GO" id="GO:0140662">
    <property type="term" value="F:ATP-dependent protein folding chaperone"/>
    <property type="evidence" value="ECO:0007669"/>
    <property type="project" value="InterPro"/>
</dbReference>
<dbReference type="OrthoDB" id="6236056at2759"/>
<evidence type="ECO:0000256" key="1">
    <source>
        <dbReference type="ARBA" id="ARBA00008239"/>
    </source>
</evidence>
<dbReference type="GO" id="GO:0051082">
    <property type="term" value="F:unfolded protein binding"/>
    <property type="evidence" value="ECO:0007669"/>
    <property type="project" value="InterPro"/>
</dbReference>
<dbReference type="Proteomes" id="UP000699462">
    <property type="component" value="Unassembled WGS sequence"/>
</dbReference>
<comment type="similarity">
    <text evidence="1">Belongs to the heat shock protein 90 family.</text>
</comment>
<gene>
    <name evidence="4" type="ORF">P879_10735</name>
</gene>
<evidence type="ECO:0000256" key="2">
    <source>
        <dbReference type="ARBA" id="ARBA00023186"/>
    </source>
</evidence>
<keyword evidence="2" id="KW-0143">Chaperone</keyword>
<evidence type="ECO:0000256" key="3">
    <source>
        <dbReference type="SAM" id="MobiDB-lite"/>
    </source>
</evidence>
<dbReference type="AlphaFoldDB" id="A0A8T0D538"/>
<dbReference type="GO" id="GO:0005524">
    <property type="term" value="F:ATP binding"/>
    <property type="evidence" value="ECO:0007669"/>
    <property type="project" value="InterPro"/>
</dbReference>
<dbReference type="GO" id="GO:0016887">
    <property type="term" value="F:ATP hydrolysis activity"/>
    <property type="evidence" value="ECO:0007669"/>
    <property type="project" value="InterPro"/>
</dbReference>
<dbReference type="InterPro" id="IPR037196">
    <property type="entry name" value="HSP90_C"/>
</dbReference>
<dbReference type="InterPro" id="IPR001404">
    <property type="entry name" value="Hsp90_fam"/>
</dbReference>
<evidence type="ECO:0000313" key="5">
    <source>
        <dbReference type="Proteomes" id="UP000699462"/>
    </source>
</evidence>
<dbReference type="Pfam" id="PF00183">
    <property type="entry name" value="HSP90"/>
    <property type="match status" value="1"/>
</dbReference>
<name>A0A8T0D538_9TREM</name>
<sequence>MFESDKSSKLAKDLVFLLHSTALLSSGFLLIDPKIHAGRIHQLISMCLDIPTEDESKLEPVDSTPVMPTEAGDDARMEEVD</sequence>
<evidence type="ECO:0000313" key="4">
    <source>
        <dbReference type="EMBL" id="KAF8562963.1"/>
    </source>
</evidence>
<reference evidence="4 5" key="1">
    <citation type="submission" date="2019-07" db="EMBL/GenBank/DDBJ databases">
        <title>Annotation for the trematode Paragonimus westermani.</title>
        <authorList>
            <person name="Choi Y.-J."/>
        </authorList>
    </citation>
    <scope>NUCLEOTIDE SEQUENCE [LARGE SCALE GENOMIC DNA]</scope>
    <source>
        <strain evidence="4">180907_Pwestermani</strain>
    </source>
</reference>
<accession>A0A8T0D538</accession>